<protein>
    <submittedName>
        <fullName evidence="1">Uncharacterized protein</fullName>
    </submittedName>
</protein>
<geneLocation type="plasmid" evidence="1 2">
    <name>unnamed2</name>
</geneLocation>
<keyword evidence="1" id="KW-0614">Plasmid</keyword>
<keyword evidence="2" id="KW-1185">Reference proteome</keyword>
<sequence length="280" mass="31501">MTPEIKQRIQAFRRALELAAGERASEPVPLAWHKELGSFPFGCCELASQGLVKYLRDHDKTLFPYVIAMQWNEEADIHGHVIVALDGEYIDLTIDQFEDYKDWIVAEPVESCGQIGSLLRKVRQLKGSITTRNVTLDVIPHEGHKLYGWLRATADNLLAASEQKRKPSRMPQLVSMDILPQYRAGTVAGASDKATNVSEQKNRQPMTHTGTITECYQPREVRLRETATQWVSECGLRFRKATGAAVGSGVWSANRLDLKSIREIQPAQKEIDLNETSNDE</sequence>
<evidence type="ECO:0000313" key="2">
    <source>
        <dbReference type="Proteomes" id="UP001210538"/>
    </source>
</evidence>
<reference evidence="1 2" key="1">
    <citation type="submission" date="2023-01" db="EMBL/GenBank/DDBJ databases">
        <title>Genome sequence resource and annotation of Enterobacter ludwigii, an economically important pathogen of seedling wilt with strawberry.</title>
        <authorList>
            <person name="Xie Y."/>
        </authorList>
    </citation>
    <scope>NUCLEOTIDE SEQUENCE [LARGE SCALE GENOMIC DNA]</scope>
    <source>
        <strain evidence="1 2">CM-TZ4</strain>
        <plasmid evidence="1 2">unnamed2</plasmid>
    </source>
</reference>
<gene>
    <name evidence="1" type="ORF">PHA72_27100</name>
</gene>
<organism evidence="1 2">
    <name type="scientific">Enterobacter ludwigii</name>
    <dbReference type="NCBI Taxonomy" id="299767"/>
    <lineage>
        <taxon>Bacteria</taxon>
        <taxon>Pseudomonadati</taxon>
        <taxon>Pseudomonadota</taxon>
        <taxon>Gammaproteobacteria</taxon>
        <taxon>Enterobacterales</taxon>
        <taxon>Enterobacteriaceae</taxon>
        <taxon>Enterobacter</taxon>
        <taxon>Enterobacter cloacae complex</taxon>
    </lineage>
</organism>
<dbReference type="EMBL" id="CP116349">
    <property type="protein sequence ID" value="WCE16194.1"/>
    <property type="molecule type" value="Genomic_DNA"/>
</dbReference>
<dbReference type="Proteomes" id="UP001210538">
    <property type="component" value="Plasmid unnamed2"/>
</dbReference>
<name>A0AAX3LJH7_9ENTR</name>
<proteinExistence type="predicted"/>
<accession>A0AAX3LJH7</accession>
<dbReference type="AlphaFoldDB" id="A0AAX3LJH7"/>
<evidence type="ECO:0000313" key="1">
    <source>
        <dbReference type="EMBL" id="WCE16194.1"/>
    </source>
</evidence>
<dbReference type="RefSeq" id="WP_271661518.1">
    <property type="nucleotide sequence ID" value="NZ_CP116349.1"/>
</dbReference>